<evidence type="ECO:0000313" key="2">
    <source>
        <dbReference type="Proteomes" id="UP001234880"/>
    </source>
</evidence>
<comment type="caution">
    <text evidence="1">The sequence shown here is derived from an EMBL/GenBank/DDBJ whole genome shotgun (WGS) entry which is preliminary data.</text>
</comment>
<protein>
    <submittedName>
        <fullName evidence="1">Uncharacterized protein</fullName>
    </submittedName>
</protein>
<gene>
    <name evidence="1" type="ORF">JOF35_005136</name>
</gene>
<dbReference type="Proteomes" id="UP001234880">
    <property type="component" value="Unassembled WGS sequence"/>
</dbReference>
<accession>A0ABT9KWW9</accession>
<evidence type="ECO:0000313" key="1">
    <source>
        <dbReference type="EMBL" id="MDP9612859.1"/>
    </source>
</evidence>
<reference evidence="1 2" key="1">
    <citation type="submission" date="2023-07" db="EMBL/GenBank/DDBJ databases">
        <title>Sequencing the genomes of 1000 actinobacteria strains.</title>
        <authorList>
            <person name="Klenk H.-P."/>
        </authorList>
    </citation>
    <scope>NUCLEOTIDE SEQUENCE [LARGE SCALE GENOMIC DNA]</scope>
    <source>
        <strain evidence="1 2">DSM 41600</strain>
    </source>
</reference>
<dbReference type="RefSeq" id="WP_307111224.1">
    <property type="nucleotide sequence ID" value="NZ_JAURUE010000001.1"/>
</dbReference>
<dbReference type="EMBL" id="JAURUE010000001">
    <property type="protein sequence ID" value="MDP9612859.1"/>
    <property type="molecule type" value="Genomic_DNA"/>
</dbReference>
<sequence length="85" mass="8830">MLTALGLESEPAGHLVELASALHAAYVQVAAGLPGNSVLQVVGGKLKLARLGKAEEPSLMPPSASWWAACCRRSTSPSCCWRSPS</sequence>
<organism evidence="1 2">
    <name type="scientific">Streptomyces demainii</name>
    <dbReference type="NCBI Taxonomy" id="588122"/>
    <lineage>
        <taxon>Bacteria</taxon>
        <taxon>Bacillati</taxon>
        <taxon>Actinomycetota</taxon>
        <taxon>Actinomycetes</taxon>
        <taxon>Kitasatosporales</taxon>
        <taxon>Streptomycetaceae</taxon>
        <taxon>Streptomyces</taxon>
    </lineage>
</organism>
<proteinExistence type="predicted"/>
<keyword evidence="2" id="KW-1185">Reference proteome</keyword>
<name>A0ABT9KWW9_9ACTN</name>